<sequence length="77" mass="9478">MKKCHKFTTFFFSFPLIKLIKSLKIRVFIEKLFRTPLYFNFTIFQKNDSIHSFNTKKMMCNKENRLILETFKEEIMN</sequence>
<accession>A0A2R5HL21</accession>
<protein>
    <submittedName>
        <fullName evidence="1">Uncharacterized protein</fullName>
    </submittedName>
</protein>
<dbReference type="AlphaFoldDB" id="A0A2R5HL21"/>
<proteinExistence type="predicted"/>
<dbReference type="EMBL" id="BFFO01000013">
    <property type="protein sequence ID" value="GBG97461.1"/>
    <property type="molecule type" value="Genomic_DNA"/>
</dbReference>
<dbReference type="Proteomes" id="UP000245021">
    <property type="component" value="Unassembled WGS sequence"/>
</dbReference>
<evidence type="ECO:0000313" key="2">
    <source>
        <dbReference type="Proteomes" id="UP000245021"/>
    </source>
</evidence>
<evidence type="ECO:0000313" key="1">
    <source>
        <dbReference type="EMBL" id="GBG97461.1"/>
    </source>
</evidence>
<organism evidence="1 2">
    <name type="scientific">Lactococcus termiticola</name>
    <dbReference type="NCBI Taxonomy" id="2169526"/>
    <lineage>
        <taxon>Bacteria</taxon>
        <taxon>Bacillati</taxon>
        <taxon>Bacillota</taxon>
        <taxon>Bacilli</taxon>
        <taxon>Lactobacillales</taxon>
        <taxon>Streptococcaceae</taxon>
        <taxon>Lactococcus</taxon>
    </lineage>
</organism>
<name>A0A2R5HL21_9LACT</name>
<keyword evidence="2" id="KW-1185">Reference proteome</keyword>
<reference evidence="1 2" key="1">
    <citation type="journal article" date="2018" name="Genome Announc.">
        <title>Draft Genome Sequence of Lactococcus sp. Strain NtB2 (JCM 32569), Isolated from the Gut of the Higher Termite Nasutitermes takasagoensis.</title>
        <authorList>
            <person name="Noda S."/>
            <person name="Aihara C."/>
            <person name="Yuki M."/>
            <person name="Ohkuma M."/>
        </authorList>
    </citation>
    <scope>NUCLEOTIDE SEQUENCE [LARGE SCALE GENOMIC DNA]</scope>
    <source>
        <strain evidence="1 2">NtB2</strain>
    </source>
</reference>
<comment type="caution">
    <text evidence="1">The sequence shown here is derived from an EMBL/GenBank/DDBJ whole genome shotgun (WGS) entry which is preliminary data.</text>
</comment>
<gene>
    <name evidence="1" type="ORF">NtB2_01607</name>
</gene>